<dbReference type="Gene3D" id="1.10.10.10">
    <property type="entry name" value="Winged helix-like DNA-binding domain superfamily/Winged helix DNA-binding domain"/>
    <property type="match status" value="1"/>
</dbReference>
<protein>
    <recommendedName>
        <fullName evidence="3">DUF433 domain-containing protein</fullName>
    </recommendedName>
</protein>
<dbReference type="InterPro" id="IPR009057">
    <property type="entry name" value="Homeodomain-like_sf"/>
</dbReference>
<dbReference type="GO" id="GO:0006355">
    <property type="term" value="P:regulation of DNA-templated transcription"/>
    <property type="evidence" value="ECO:0007669"/>
    <property type="project" value="InterPro"/>
</dbReference>
<dbReference type="RefSeq" id="WP_096573876.1">
    <property type="nucleotide sequence ID" value="NZ_CAWNJS010000001.1"/>
</dbReference>
<organism evidence="1 2">
    <name type="scientific">Tolypothrix tenuis PCC 7101</name>
    <dbReference type="NCBI Taxonomy" id="231146"/>
    <lineage>
        <taxon>Bacteria</taxon>
        <taxon>Bacillati</taxon>
        <taxon>Cyanobacteriota</taxon>
        <taxon>Cyanophyceae</taxon>
        <taxon>Nostocales</taxon>
        <taxon>Tolypothrichaceae</taxon>
        <taxon>Tolypothrix</taxon>
    </lineage>
</organism>
<dbReference type="Proteomes" id="UP000218785">
    <property type="component" value="Chromosome"/>
</dbReference>
<dbReference type="Pfam" id="PF04255">
    <property type="entry name" value="DUF433"/>
    <property type="match status" value="1"/>
</dbReference>
<dbReference type="InterPro" id="IPR010985">
    <property type="entry name" value="Ribbon_hlx_hlx"/>
</dbReference>
<dbReference type="InterPro" id="IPR007367">
    <property type="entry name" value="DUF433"/>
</dbReference>
<dbReference type="AlphaFoldDB" id="A0A1Z4MTB7"/>
<evidence type="ECO:0000313" key="1">
    <source>
        <dbReference type="EMBL" id="BAY96704.1"/>
    </source>
</evidence>
<dbReference type="SUPFAM" id="SSF47598">
    <property type="entry name" value="Ribbon-helix-helix"/>
    <property type="match status" value="1"/>
</dbReference>
<evidence type="ECO:0008006" key="3">
    <source>
        <dbReference type="Google" id="ProtNLM"/>
    </source>
</evidence>
<proteinExistence type="predicted"/>
<gene>
    <name evidence="1" type="ORF">NIES37_06390</name>
</gene>
<dbReference type="InterPro" id="IPR036388">
    <property type="entry name" value="WH-like_DNA-bd_sf"/>
</dbReference>
<reference evidence="1 2" key="1">
    <citation type="submission" date="2017-06" db="EMBL/GenBank/DDBJ databases">
        <title>Genome sequencing of cyanobaciteial culture collection at National Institute for Environmental Studies (NIES).</title>
        <authorList>
            <person name="Hirose Y."/>
            <person name="Shimura Y."/>
            <person name="Fujisawa T."/>
            <person name="Nakamura Y."/>
            <person name="Kawachi M."/>
        </authorList>
    </citation>
    <scope>NUCLEOTIDE SEQUENCE [LARGE SCALE GENOMIC DNA]</scope>
    <source>
        <strain evidence="1 2">NIES-37</strain>
    </source>
</reference>
<dbReference type="KEGG" id="ttq:NIES37_06390"/>
<dbReference type="EMBL" id="AP018248">
    <property type="protein sequence ID" value="BAY96704.1"/>
    <property type="molecule type" value="Genomic_DNA"/>
</dbReference>
<dbReference type="SUPFAM" id="SSF46689">
    <property type="entry name" value="Homeodomain-like"/>
    <property type="match status" value="1"/>
</dbReference>
<accession>A0A1Z4MTB7</accession>
<sequence>MTAYALNLPDQLKQEIEQLAQIQGISLDQFILLAVTEKVSTLKASFPQIAYRQGSNGQLVPIIKGTGIRVQTVAIASQKWGMSLSQIKNEYDLTEIQVREALSFYAVNKEQIDAAIASEESLEIANG</sequence>
<evidence type="ECO:0000313" key="2">
    <source>
        <dbReference type="Proteomes" id="UP000218785"/>
    </source>
</evidence>
<keyword evidence="2" id="KW-1185">Reference proteome</keyword>
<name>A0A1Z4MTB7_9CYAN</name>